<feature type="region of interest" description="Disordered" evidence="1">
    <location>
        <begin position="1"/>
        <end position="26"/>
    </location>
</feature>
<feature type="region of interest" description="Disordered" evidence="1">
    <location>
        <begin position="59"/>
        <end position="84"/>
    </location>
</feature>
<reference evidence="2 3" key="1">
    <citation type="submission" date="2016-07" db="EMBL/GenBank/DDBJ databases">
        <title>Multiple horizontal gene transfer events from other fungi enriched the ability of initially mycotrophic Trichoderma (Ascomycota) to feed on dead plant biomass.</title>
        <authorList>
            <consortium name="DOE Joint Genome Institute"/>
            <person name="Aerts A."/>
            <person name="Atanasova L."/>
            <person name="Chenthamara K."/>
            <person name="Zhang J."/>
            <person name="Grujic M."/>
            <person name="Henrissat B."/>
            <person name="Kuo A."/>
            <person name="Salamov A."/>
            <person name="Lipzen A."/>
            <person name="Labutti K."/>
            <person name="Barry K."/>
            <person name="Miao Y."/>
            <person name="Rahimi M.J."/>
            <person name="Shen Q."/>
            <person name="Grigoriev I.V."/>
            <person name="Kubicek C.P."/>
            <person name="Druzhinina I.S."/>
        </authorList>
    </citation>
    <scope>NUCLEOTIDE SEQUENCE [LARGE SCALE GENOMIC DNA]</scope>
    <source>
        <strain evidence="2 3">CBS 433.97</strain>
    </source>
</reference>
<accession>A0A2T3ZCQ0</accession>
<keyword evidence="3" id="KW-1185">Reference proteome</keyword>
<dbReference type="Proteomes" id="UP000240493">
    <property type="component" value="Unassembled WGS sequence"/>
</dbReference>
<protein>
    <submittedName>
        <fullName evidence="2">Uncharacterized protein</fullName>
    </submittedName>
</protein>
<evidence type="ECO:0000256" key="1">
    <source>
        <dbReference type="SAM" id="MobiDB-lite"/>
    </source>
</evidence>
<gene>
    <name evidence="2" type="ORF">M441DRAFT_57290</name>
</gene>
<proteinExistence type="predicted"/>
<dbReference type="EMBL" id="KZ679260">
    <property type="protein sequence ID" value="PTB42585.1"/>
    <property type="molecule type" value="Genomic_DNA"/>
</dbReference>
<sequence length="84" mass="8067">GGVGAAGAGVSNGKMEPSNGYGHHGNGYHNGVGGVNGYHNGVGGVNGYHNGAGGVSGVNGEYANPTVPRRAVGGTTHAHGDQMV</sequence>
<evidence type="ECO:0000313" key="3">
    <source>
        <dbReference type="Proteomes" id="UP000240493"/>
    </source>
</evidence>
<feature type="non-terminal residue" evidence="2">
    <location>
        <position position="1"/>
    </location>
</feature>
<evidence type="ECO:0000313" key="2">
    <source>
        <dbReference type="EMBL" id="PTB42585.1"/>
    </source>
</evidence>
<dbReference type="STRING" id="1042311.A0A2T3ZCQ0"/>
<name>A0A2T3ZCQ0_TRIA4</name>
<dbReference type="AlphaFoldDB" id="A0A2T3ZCQ0"/>
<organism evidence="2 3">
    <name type="scientific">Trichoderma asperellum (strain ATCC 204424 / CBS 433.97 / NBRC 101777)</name>
    <dbReference type="NCBI Taxonomy" id="1042311"/>
    <lineage>
        <taxon>Eukaryota</taxon>
        <taxon>Fungi</taxon>
        <taxon>Dikarya</taxon>
        <taxon>Ascomycota</taxon>
        <taxon>Pezizomycotina</taxon>
        <taxon>Sordariomycetes</taxon>
        <taxon>Hypocreomycetidae</taxon>
        <taxon>Hypocreales</taxon>
        <taxon>Hypocreaceae</taxon>
        <taxon>Trichoderma</taxon>
    </lineage>
</organism>